<feature type="region of interest" description="Disordered" evidence="6">
    <location>
        <begin position="285"/>
        <end position="365"/>
    </location>
</feature>
<protein>
    <recommendedName>
        <fullName evidence="7">PSP proline-rich domain-containing protein</fullName>
    </recommendedName>
</protein>
<proteinExistence type="predicted"/>
<feature type="compositionally biased region" description="Basic and acidic residues" evidence="6">
    <location>
        <begin position="285"/>
        <end position="300"/>
    </location>
</feature>
<feature type="domain" description="PSP proline-rich" evidence="7">
    <location>
        <begin position="157"/>
        <end position="214"/>
    </location>
</feature>
<evidence type="ECO:0000256" key="5">
    <source>
        <dbReference type="ARBA" id="ARBA00023242"/>
    </source>
</evidence>
<dbReference type="InterPro" id="IPR006568">
    <property type="entry name" value="PSP_pro-rich"/>
</dbReference>
<dbReference type="InterPro" id="IPR052115">
    <property type="entry name" value="NEXT_complex_subunit_ZCCHC8"/>
</dbReference>
<dbReference type="Pfam" id="PF04046">
    <property type="entry name" value="PSP"/>
    <property type="match status" value="1"/>
</dbReference>
<keyword evidence="9" id="KW-1185">Reference proteome</keyword>
<name>A0AAD5M355_PARTN</name>
<sequence>MSDIQCTRFDSDEEEGRCTPSPVLKKRRLSPLRILNADVMKGNETDYGDFVIDRTESINLDNEEIAMLESSSSIEKCSKWKEKILSGLLTSRLDESGDQTPKTSTARKKIGCFNCDGDHHVNECSQPKDSRRIRLRIAVMRNKKNLSRYHDEMESSEKKFQPGRISDQLREALGIGQHDIPEYIYRMRKLGFIDGYPPAYLKRAIEEDESSKTLNFYMSDGNVSSSDVLERPDSPPPIINAEKMIYYLGFNQSYRDLRDREDFRIPPFSEFVAFHQETLNKAHAKKLEERRRRRDRDVKAAMRRRTNGLEEDEVVILELPPPPPPPSFINNSDDDDIVILDSESSKTSSSSTASSEAPKGSSIGVMLGTPVLTRRRINGKEAEVEEAKPSLDNFRKGIVPFEAHEEPTPHKGFLKRIMSKIKKATC</sequence>
<evidence type="ECO:0000313" key="8">
    <source>
        <dbReference type="EMBL" id="KAJ1350345.1"/>
    </source>
</evidence>
<evidence type="ECO:0000256" key="3">
    <source>
        <dbReference type="ARBA" id="ARBA00022771"/>
    </source>
</evidence>
<dbReference type="GO" id="GO:0003723">
    <property type="term" value="F:RNA binding"/>
    <property type="evidence" value="ECO:0007669"/>
    <property type="project" value="TreeGrafter"/>
</dbReference>
<evidence type="ECO:0000256" key="2">
    <source>
        <dbReference type="ARBA" id="ARBA00022723"/>
    </source>
</evidence>
<comment type="caution">
    <text evidence="8">The sequence shown here is derived from an EMBL/GenBank/DDBJ whole genome shotgun (WGS) entry which is preliminary data.</text>
</comment>
<dbReference type="AlphaFoldDB" id="A0AAD5M355"/>
<evidence type="ECO:0000256" key="6">
    <source>
        <dbReference type="SAM" id="MobiDB-lite"/>
    </source>
</evidence>
<keyword evidence="3" id="KW-0863">Zinc-finger</keyword>
<dbReference type="SMART" id="SM00581">
    <property type="entry name" value="PSP"/>
    <property type="match status" value="1"/>
</dbReference>
<evidence type="ECO:0000256" key="4">
    <source>
        <dbReference type="ARBA" id="ARBA00022833"/>
    </source>
</evidence>
<reference evidence="8" key="1">
    <citation type="submission" date="2021-06" db="EMBL/GenBank/DDBJ databases">
        <title>Parelaphostrongylus tenuis whole genome reference sequence.</title>
        <authorList>
            <person name="Garwood T.J."/>
            <person name="Larsen P.A."/>
            <person name="Fountain-Jones N.M."/>
            <person name="Garbe J.R."/>
            <person name="Macchietto M.G."/>
            <person name="Kania S.A."/>
            <person name="Gerhold R.W."/>
            <person name="Richards J.E."/>
            <person name="Wolf T.M."/>
        </authorList>
    </citation>
    <scope>NUCLEOTIDE SEQUENCE</scope>
    <source>
        <strain evidence="8">MNPRO001-30</strain>
        <tissue evidence="8">Meninges</tissue>
    </source>
</reference>
<gene>
    <name evidence="8" type="ORF">KIN20_006117</name>
</gene>
<dbReference type="PANTHER" id="PTHR13316:SF0">
    <property type="entry name" value="ZINC FINGER CCHC DOMAIN-CONTAINING PROTEIN 8"/>
    <property type="match status" value="1"/>
</dbReference>
<accession>A0AAD5M355</accession>
<evidence type="ECO:0000259" key="7">
    <source>
        <dbReference type="SMART" id="SM00581"/>
    </source>
</evidence>
<dbReference type="GO" id="GO:0008270">
    <property type="term" value="F:zinc ion binding"/>
    <property type="evidence" value="ECO:0007669"/>
    <property type="project" value="UniProtKB-KW"/>
</dbReference>
<feature type="region of interest" description="Disordered" evidence="6">
    <location>
        <begin position="1"/>
        <end position="22"/>
    </location>
</feature>
<dbReference type="PANTHER" id="PTHR13316">
    <property type="entry name" value="ZINC FINGER, CCHC DOMAIN CONTAINING 8"/>
    <property type="match status" value="1"/>
</dbReference>
<feature type="compositionally biased region" description="Low complexity" evidence="6">
    <location>
        <begin position="339"/>
        <end position="362"/>
    </location>
</feature>
<organism evidence="8 9">
    <name type="scientific">Parelaphostrongylus tenuis</name>
    <name type="common">Meningeal worm</name>
    <dbReference type="NCBI Taxonomy" id="148309"/>
    <lineage>
        <taxon>Eukaryota</taxon>
        <taxon>Metazoa</taxon>
        <taxon>Ecdysozoa</taxon>
        <taxon>Nematoda</taxon>
        <taxon>Chromadorea</taxon>
        <taxon>Rhabditida</taxon>
        <taxon>Rhabditina</taxon>
        <taxon>Rhabditomorpha</taxon>
        <taxon>Strongyloidea</taxon>
        <taxon>Metastrongylidae</taxon>
        <taxon>Parelaphostrongylus</taxon>
    </lineage>
</organism>
<dbReference type="GO" id="GO:0071013">
    <property type="term" value="C:catalytic step 2 spliceosome"/>
    <property type="evidence" value="ECO:0007669"/>
    <property type="project" value="TreeGrafter"/>
</dbReference>
<keyword evidence="4" id="KW-0862">Zinc</keyword>
<evidence type="ECO:0000313" key="9">
    <source>
        <dbReference type="Proteomes" id="UP001196413"/>
    </source>
</evidence>
<comment type="subcellular location">
    <subcellularLocation>
        <location evidence="1">Nucleus</location>
    </subcellularLocation>
</comment>
<evidence type="ECO:0000256" key="1">
    <source>
        <dbReference type="ARBA" id="ARBA00004123"/>
    </source>
</evidence>
<keyword evidence="5" id="KW-0539">Nucleus</keyword>
<dbReference type="Proteomes" id="UP001196413">
    <property type="component" value="Unassembled WGS sequence"/>
</dbReference>
<keyword evidence="2" id="KW-0479">Metal-binding</keyword>
<dbReference type="EMBL" id="JAHQIW010000843">
    <property type="protein sequence ID" value="KAJ1350345.1"/>
    <property type="molecule type" value="Genomic_DNA"/>
</dbReference>